<evidence type="ECO:0000313" key="5">
    <source>
        <dbReference type="Proteomes" id="UP000001029"/>
    </source>
</evidence>
<dbReference type="Proteomes" id="UP000001029">
    <property type="component" value="Chromosome"/>
</dbReference>
<dbReference type="PROSITE" id="PS00409">
    <property type="entry name" value="PROKAR_NTER_METHYL"/>
    <property type="match status" value="1"/>
</dbReference>
<dbReference type="NCBIfam" id="TIGR02532">
    <property type="entry name" value="IV_pilin_GFxxxE"/>
    <property type="match status" value="1"/>
</dbReference>
<reference evidence="4 5" key="1">
    <citation type="journal article" date="2009" name="Appl. Environ. Microbiol.">
        <title>Genomic analysis of 'Elusimicrobium minutum,' the first cultivated representative of the phylum 'Elusimicrobia' (formerly termite group 1).</title>
        <authorList>
            <person name="Herlemann D.P.R."/>
            <person name="Geissinger O."/>
            <person name="Ikeda-Ohtsubo W."/>
            <person name="Kunin V."/>
            <person name="Sun H."/>
            <person name="Lapidus A."/>
            <person name="Hugenholtz P."/>
            <person name="Brune A."/>
        </authorList>
    </citation>
    <scope>NUCLEOTIDE SEQUENCE [LARGE SCALE GENOMIC DNA]</scope>
    <source>
        <strain evidence="4 5">Pei191</strain>
    </source>
</reference>
<keyword evidence="2" id="KW-0488">Methylation</keyword>
<name>B2KC40_ELUMP</name>
<comment type="similarity">
    <text evidence="1">Belongs to the N-Me-Phe pilin family.</text>
</comment>
<evidence type="ECO:0000256" key="1">
    <source>
        <dbReference type="ARBA" id="ARBA00005233"/>
    </source>
</evidence>
<dbReference type="InterPro" id="IPR045584">
    <property type="entry name" value="Pilin-like"/>
</dbReference>
<dbReference type="AlphaFoldDB" id="B2KC40"/>
<feature type="transmembrane region" description="Helical" evidence="3">
    <location>
        <begin position="7"/>
        <end position="28"/>
    </location>
</feature>
<gene>
    <name evidence="4" type="ordered locus">Emin_0612</name>
</gene>
<dbReference type="STRING" id="445932.Emin_0612"/>
<organism evidence="4 5">
    <name type="scientific">Elusimicrobium minutum (strain Pei191)</name>
    <dbReference type="NCBI Taxonomy" id="445932"/>
    <lineage>
        <taxon>Bacteria</taxon>
        <taxon>Pseudomonadati</taxon>
        <taxon>Elusimicrobiota</taxon>
        <taxon>Elusimicrobia</taxon>
        <taxon>Elusimicrobiales</taxon>
        <taxon>Elusimicrobiaceae</taxon>
        <taxon>Elusimicrobium</taxon>
    </lineage>
</organism>
<dbReference type="Gene3D" id="3.30.700.10">
    <property type="entry name" value="Glycoprotein, Type 4 Pilin"/>
    <property type="match status" value="1"/>
</dbReference>
<keyword evidence="3" id="KW-0812">Transmembrane</keyword>
<evidence type="ECO:0000313" key="4">
    <source>
        <dbReference type="EMBL" id="ACC98167.1"/>
    </source>
</evidence>
<protein>
    <submittedName>
        <fullName evidence="4">PilE-like protein</fullName>
    </submittedName>
</protein>
<keyword evidence="5" id="KW-1185">Reference proteome</keyword>
<dbReference type="KEGG" id="emi:Emin_0612"/>
<dbReference type="HOGENOM" id="CLU_091705_3_0_0"/>
<dbReference type="RefSeq" id="WP_012414782.1">
    <property type="nucleotide sequence ID" value="NC_010644.1"/>
</dbReference>
<keyword evidence="3" id="KW-0472">Membrane</keyword>
<proteinExistence type="inferred from homology"/>
<sequence>MQKGFTLIELLVVVLIIGILAAIALPQYQNAVYKTRMQNYIAMSEGIRKAQEIYYLHTGDYVADLNYLDIDYIAACPARSAGDQTIIDCKDAEIDNFSGVQATGERNVRVFFCPGYTGTECRSNLVATYISYFENAPNNAGQRSCVGNTDKGIRLCKSLGY</sequence>
<evidence type="ECO:0000256" key="3">
    <source>
        <dbReference type="SAM" id="Phobius"/>
    </source>
</evidence>
<dbReference type="EMBL" id="CP001055">
    <property type="protein sequence ID" value="ACC98167.1"/>
    <property type="molecule type" value="Genomic_DNA"/>
</dbReference>
<dbReference type="SUPFAM" id="SSF54523">
    <property type="entry name" value="Pili subunits"/>
    <property type="match status" value="1"/>
</dbReference>
<evidence type="ECO:0000256" key="2">
    <source>
        <dbReference type="ARBA" id="ARBA00022481"/>
    </source>
</evidence>
<dbReference type="PANTHER" id="PTHR30093">
    <property type="entry name" value="GENERAL SECRETION PATHWAY PROTEIN G"/>
    <property type="match status" value="1"/>
</dbReference>
<dbReference type="OrthoDB" id="9920066at2"/>
<dbReference type="PANTHER" id="PTHR30093:SF34">
    <property type="entry name" value="PREPILIN PEPTIDASE-DEPENDENT PROTEIN D"/>
    <property type="match status" value="1"/>
</dbReference>
<accession>B2KC40</accession>
<dbReference type="InterPro" id="IPR012902">
    <property type="entry name" value="N_methyl_site"/>
</dbReference>
<dbReference type="Pfam" id="PF07963">
    <property type="entry name" value="N_methyl"/>
    <property type="match status" value="1"/>
</dbReference>
<keyword evidence="3" id="KW-1133">Transmembrane helix</keyword>